<evidence type="ECO:0000259" key="3">
    <source>
        <dbReference type="Pfam" id="PF14361"/>
    </source>
</evidence>
<evidence type="ECO:0000313" key="6">
    <source>
        <dbReference type="Proteomes" id="UP000523447"/>
    </source>
</evidence>
<dbReference type="Pfam" id="PF14361">
    <property type="entry name" value="RsbRD_N"/>
    <property type="match status" value="1"/>
</dbReference>
<feature type="domain" description="RsbT co-antagonist protein RsbRD N-terminal" evidence="3">
    <location>
        <begin position="22"/>
        <end position="160"/>
    </location>
</feature>
<reference evidence="5 6" key="1">
    <citation type="submission" date="2020-04" db="EMBL/GenBank/DDBJ databases">
        <title>MicrobeNet Type strains.</title>
        <authorList>
            <person name="Nicholson A.C."/>
        </authorList>
    </citation>
    <scope>NUCLEOTIDE SEQUENCE [LARGE SCALE GENOMIC DNA]</scope>
    <source>
        <strain evidence="5 6">DSM 44445</strain>
    </source>
</reference>
<evidence type="ECO:0000256" key="1">
    <source>
        <dbReference type="ARBA" id="ARBA00006754"/>
    </source>
</evidence>
<dbReference type="Gene3D" id="1.10.10.2840">
    <property type="entry name" value="PucR C-terminal helix-turn-helix domain"/>
    <property type="match status" value="1"/>
</dbReference>
<dbReference type="PANTHER" id="PTHR33744">
    <property type="entry name" value="CARBOHYDRATE DIACID REGULATOR"/>
    <property type="match status" value="1"/>
</dbReference>
<feature type="domain" description="PucR C-terminal helix-turn-helix" evidence="2">
    <location>
        <begin position="333"/>
        <end position="390"/>
    </location>
</feature>
<dbReference type="RefSeq" id="WP_051031127.1">
    <property type="nucleotide sequence ID" value="NZ_CAWPHS010000001.1"/>
</dbReference>
<dbReference type="InterPro" id="IPR025751">
    <property type="entry name" value="RsbRD_N_dom"/>
</dbReference>
<evidence type="ECO:0000259" key="2">
    <source>
        <dbReference type="Pfam" id="PF13556"/>
    </source>
</evidence>
<dbReference type="AlphaFoldDB" id="A0A7X6RFJ8"/>
<organism evidence="5 6">
    <name type="scientific">Nocardia veterana</name>
    <dbReference type="NCBI Taxonomy" id="132249"/>
    <lineage>
        <taxon>Bacteria</taxon>
        <taxon>Bacillati</taxon>
        <taxon>Actinomycetota</taxon>
        <taxon>Actinomycetes</taxon>
        <taxon>Mycobacteriales</taxon>
        <taxon>Nocardiaceae</taxon>
        <taxon>Nocardia</taxon>
    </lineage>
</organism>
<dbReference type="Pfam" id="PF13556">
    <property type="entry name" value="HTH_30"/>
    <property type="match status" value="1"/>
</dbReference>
<dbReference type="InterPro" id="IPR042070">
    <property type="entry name" value="PucR_C-HTH_sf"/>
</dbReference>
<dbReference type="EMBL" id="JAAXPE010000001">
    <property type="protein sequence ID" value="NKY84051.1"/>
    <property type="molecule type" value="Genomic_DNA"/>
</dbReference>
<protein>
    <submittedName>
        <fullName evidence="5">PucR family transcriptional regulator</fullName>
    </submittedName>
</protein>
<dbReference type="InterPro" id="IPR041522">
    <property type="entry name" value="CdaR_GGDEF"/>
</dbReference>
<keyword evidence="6" id="KW-1185">Reference proteome</keyword>
<evidence type="ECO:0000313" key="5">
    <source>
        <dbReference type="EMBL" id="NKY84051.1"/>
    </source>
</evidence>
<feature type="domain" description="CdaR GGDEF-like" evidence="4">
    <location>
        <begin position="170"/>
        <end position="282"/>
    </location>
</feature>
<dbReference type="InterPro" id="IPR051448">
    <property type="entry name" value="CdaR-like_regulators"/>
</dbReference>
<dbReference type="PANTHER" id="PTHR33744:SF1">
    <property type="entry name" value="DNA-BINDING TRANSCRIPTIONAL ACTIVATOR ADER"/>
    <property type="match status" value="1"/>
</dbReference>
<dbReference type="Pfam" id="PF17853">
    <property type="entry name" value="GGDEF_2"/>
    <property type="match status" value="1"/>
</dbReference>
<proteinExistence type="inferred from homology"/>
<accession>A0A7X6RFJ8</accession>
<comment type="caution">
    <text evidence="5">The sequence shown here is derived from an EMBL/GenBank/DDBJ whole genome shotgun (WGS) entry which is preliminary data.</text>
</comment>
<evidence type="ECO:0000259" key="4">
    <source>
        <dbReference type="Pfam" id="PF17853"/>
    </source>
</evidence>
<dbReference type="InterPro" id="IPR025736">
    <property type="entry name" value="PucR_C-HTH_dom"/>
</dbReference>
<gene>
    <name evidence="5" type="ORF">HGA07_00215</name>
</gene>
<sequence>MRGREPDPVIAELAATLRLRLDDLVDELVDLTRAQIDLYKDDTVVPRAMLAANLRRNIERSLDQLQYNLPVDVSTAERTGRERAAMGVPLPELLRAYTLGFSLLWKWLLDAARAAGSRETKALTDAAADLWLLNLEFSTAVTEAYRDQMTAIMVAEDRRRSALVATLLDGSADDRQTAWEISQTLGLPFEGAFVVVAAESTPIADKAKVHLEDVLRRRGTASAWRSQPDREIGIIYRGSGQTLADILEVVSATAAARVGVSPEFERLDMTSRAARFARTALETMPAGTVGVNQISDTPISALVIANLDSTRQFVWRVLGGVLTLPDDERGTHLATARAWLDADGSAAQAANALYCHENTVRYRMRRLEERLGCSLSSPARLAEFVAALQAINTFPDLASYPADESAVGRAAASPVPGRPVGA</sequence>
<dbReference type="Proteomes" id="UP000523447">
    <property type="component" value="Unassembled WGS sequence"/>
</dbReference>
<comment type="similarity">
    <text evidence="1">Belongs to the CdaR family.</text>
</comment>
<name>A0A7X6RFJ8_9NOCA</name>